<dbReference type="SUPFAM" id="SSF54593">
    <property type="entry name" value="Glyoxalase/Bleomycin resistance protein/Dihydroxybiphenyl dioxygenase"/>
    <property type="match status" value="1"/>
</dbReference>
<dbReference type="InterPro" id="IPR052164">
    <property type="entry name" value="Anthracycline_SecMetBiosynth"/>
</dbReference>
<dbReference type="InterPro" id="IPR037523">
    <property type="entry name" value="VOC_core"/>
</dbReference>
<dbReference type="AlphaFoldDB" id="A0A7Y2PZQ8"/>
<name>A0A7Y2PZQ8_9MICO</name>
<dbReference type="RefSeq" id="WP_167035949.1">
    <property type="nucleotide sequence ID" value="NZ_BAAANA010000001.1"/>
</dbReference>
<evidence type="ECO:0000313" key="3">
    <source>
        <dbReference type="Proteomes" id="UP000543598"/>
    </source>
</evidence>
<keyword evidence="3" id="KW-1185">Reference proteome</keyword>
<protein>
    <submittedName>
        <fullName evidence="2">VOC family protein</fullName>
    </submittedName>
</protein>
<sequence length="123" mass="13269">MAHGDITHIDIPVSDLVKGAQFYSTLFGWQIAEVPGYEGYPMWQAPNKISGGGLAPRSEGFTQPRSYVEVDSIDDTIATAVEAGARVALEKQPISPTSWWAVIVDPDGNEIGLYEGVTEAEES</sequence>
<dbReference type="Pfam" id="PF18029">
    <property type="entry name" value="Glyoxalase_6"/>
    <property type="match status" value="1"/>
</dbReference>
<comment type="caution">
    <text evidence="2">The sequence shown here is derived from an EMBL/GenBank/DDBJ whole genome shotgun (WGS) entry which is preliminary data.</text>
</comment>
<proteinExistence type="predicted"/>
<dbReference type="InterPro" id="IPR029068">
    <property type="entry name" value="Glyas_Bleomycin-R_OHBP_Dase"/>
</dbReference>
<dbReference type="PROSITE" id="PS51819">
    <property type="entry name" value="VOC"/>
    <property type="match status" value="1"/>
</dbReference>
<dbReference type="InterPro" id="IPR041581">
    <property type="entry name" value="Glyoxalase_6"/>
</dbReference>
<dbReference type="PANTHER" id="PTHR33993">
    <property type="entry name" value="GLYOXALASE-RELATED"/>
    <property type="match status" value="1"/>
</dbReference>
<feature type="domain" description="VOC" evidence="1">
    <location>
        <begin position="5"/>
        <end position="116"/>
    </location>
</feature>
<dbReference type="CDD" id="cd07247">
    <property type="entry name" value="SgaA_N_like"/>
    <property type="match status" value="1"/>
</dbReference>
<dbReference type="Proteomes" id="UP000543598">
    <property type="component" value="Unassembled WGS sequence"/>
</dbReference>
<evidence type="ECO:0000313" key="2">
    <source>
        <dbReference type="EMBL" id="NNH04721.1"/>
    </source>
</evidence>
<dbReference type="EMBL" id="JABEMB010000021">
    <property type="protein sequence ID" value="NNH04721.1"/>
    <property type="molecule type" value="Genomic_DNA"/>
</dbReference>
<organism evidence="2 3">
    <name type="scientific">Microbacterium ulmi</name>
    <dbReference type="NCBI Taxonomy" id="179095"/>
    <lineage>
        <taxon>Bacteria</taxon>
        <taxon>Bacillati</taxon>
        <taxon>Actinomycetota</taxon>
        <taxon>Actinomycetes</taxon>
        <taxon>Micrococcales</taxon>
        <taxon>Microbacteriaceae</taxon>
        <taxon>Microbacterium</taxon>
    </lineage>
</organism>
<evidence type="ECO:0000259" key="1">
    <source>
        <dbReference type="PROSITE" id="PS51819"/>
    </source>
</evidence>
<reference evidence="2 3" key="1">
    <citation type="submission" date="2020-05" db="EMBL/GenBank/DDBJ databases">
        <title>MicrobeNet Type strains.</title>
        <authorList>
            <person name="Nicholson A.C."/>
        </authorList>
    </citation>
    <scope>NUCLEOTIDE SEQUENCE [LARGE SCALE GENOMIC DNA]</scope>
    <source>
        <strain evidence="2 3">JCM 14282</strain>
    </source>
</reference>
<dbReference type="Gene3D" id="3.10.180.10">
    <property type="entry name" value="2,3-Dihydroxybiphenyl 1,2-Dioxygenase, domain 1"/>
    <property type="match status" value="1"/>
</dbReference>
<accession>A0A7Y2PZQ8</accession>
<gene>
    <name evidence="2" type="ORF">HLA99_12785</name>
</gene>